<sequence length="287" mass="32047">MGGRSRITTILTILLRVLGASSKGRESIDLCLLGARNPATPIEARCHVFSACPPDVGIKRATRFTRTKTGNISLTTPFPHRPEPVTWLFHLSRSPFPPNPIRGKERKTRSLAPVSYLSVRYSTDLSHSSSSDFWRRAQNSTVFSFFFPGNLAALRCLVARLSCRGNPSEDHGSRSPERAVGVTGGHATEGLFFPRFFVDLHVLYSIGRSRLYAMSIRVAGSERKKQNKKERKKREGIKKGHRAPFRLLVTPRMTRPIIAVGLRRHRSHPAEMPKAGQHCSAARVVTM</sequence>
<reference evidence="1" key="1">
    <citation type="submission" date="2020-05" db="EMBL/GenBank/DDBJ databases">
        <title>Large-scale comparative analyses of tick genomes elucidate their genetic diversity and vector capacities.</title>
        <authorList>
            <person name="Jia N."/>
            <person name="Wang J."/>
            <person name="Shi W."/>
            <person name="Du L."/>
            <person name="Sun Y."/>
            <person name="Zhan W."/>
            <person name="Jiang J."/>
            <person name="Wang Q."/>
            <person name="Zhang B."/>
            <person name="Ji P."/>
            <person name="Sakyi L.B."/>
            <person name="Cui X."/>
            <person name="Yuan T."/>
            <person name="Jiang B."/>
            <person name="Yang W."/>
            <person name="Lam T.T.-Y."/>
            <person name="Chang Q."/>
            <person name="Ding S."/>
            <person name="Wang X."/>
            <person name="Zhu J."/>
            <person name="Ruan X."/>
            <person name="Zhao L."/>
            <person name="Wei J."/>
            <person name="Que T."/>
            <person name="Du C."/>
            <person name="Cheng J."/>
            <person name="Dai P."/>
            <person name="Han X."/>
            <person name="Huang E."/>
            <person name="Gao Y."/>
            <person name="Liu J."/>
            <person name="Shao H."/>
            <person name="Ye R."/>
            <person name="Li L."/>
            <person name="Wei W."/>
            <person name="Wang X."/>
            <person name="Wang C."/>
            <person name="Yang T."/>
            <person name="Huo Q."/>
            <person name="Li W."/>
            <person name="Guo W."/>
            <person name="Chen H."/>
            <person name="Zhou L."/>
            <person name="Ni X."/>
            <person name="Tian J."/>
            <person name="Zhou Y."/>
            <person name="Sheng Y."/>
            <person name="Liu T."/>
            <person name="Pan Y."/>
            <person name="Xia L."/>
            <person name="Li J."/>
            <person name="Zhao F."/>
            <person name="Cao W."/>
        </authorList>
    </citation>
    <scope>NUCLEOTIDE SEQUENCE</scope>
    <source>
        <strain evidence="1">Hyas-2018</strain>
    </source>
</reference>
<keyword evidence="2" id="KW-1185">Reference proteome</keyword>
<proteinExistence type="predicted"/>
<name>A0ACB7S0U0_HYAAI</name>
<gene>
    <name evidence="1" type="ORF">HPB50_006895</name>
</gene>
<dbReference type="EMBL" id="CM023486">
    <property type="protein sequence ID" value="KAH6927672.1"/>
    <property type="molecule type" value="Genomic_DNA"/>
</dbReference>
<dbReference type="Proteomes" id="UP000821845">
    <property type="component" value="Chromosome 6"/>
</dbReference>
<evidence type="ECO:0000313" key="2">
    <source>
        <dbReference type="Proteomes" id="UP000821845"/>
    </source>
</evidence>
<protein>
    <submittedName>
        <fullName evidence="1">Uncharacterized protein</fullName>
    </submittedName>
</protein>
<organism evidence="1 2">
    <name type="scientific">Hyalomma asiaticum</name>
    <name type="common">Tick</name>
    <dbReference type="NCBI Taxonomy" id="266040"/>
    <lineage>
        <taxon>Eukaryota</taxon>
        <taxon>Metazoa</taxon>
        <taxon>Ecdysozoa</taxon>
        <taxon>Arthropoda</taxon>
        <taxon>Chelicerata</taxon>
        <taxon>Arachnida</taxon>
        <taxon>Acari</taxon>
        <taxon>Parasitiformes</taxon>
        <taxon>Ixodida</taxon>
        <taxon>Ixodoidea</taxon>
        <taxon>Ixodidae</taxon>
        <taxon>Hyalomminae</taxon>
        <taxon>Hyalomma</taxon>
    </lineage>
</organism>
<evidence type="ECO:0000313" key="1">
    <source>
        <dbReference type="EMBL" id="KAH6927672.1"/>
    </source>
</evidence>
<comment type="caution">
    <text evidence="1">The sequence shown here is derived from an EMBL/GenBank/DDBJ whole genome shotgun (WGS) entry which is preliminary data.</text>
</comment>
<accession>A0ACB7S0U0</accession>